<evidence type="ECO:0000313" key="3">
    <source>
        <dbReference type="Proteomes" id="UP001054945"/>
    </source>
</evidence>
<keyword evidence="3" id="KW-1185">Reference proteome</keyword>
<dbReference type="Proteomes" id="UP001054945">
    <property type="component" value="Unassembled WGS sequence"/>
</dbReference>
<dbReference type="EMBL" id="BPLR01009885">
    <property type="protein sequence ID" value="GIY35281.1"/>
    <property type="molecule type" value="Genomic_DNA"/>
</dbReference>
<dbReference type="AlphaFoldDB" id="A0AAV4SPT8"/>
<feature type="region of interest" description="Disordered" evidence="1">
    <location>
        <begin position="85"/>
        <end position="120"/>
    </location>
</feature>
<gene>
    <name evidence="2" type="ORF">CEXT_604831</name>
</gene>
<reference evidence="2 3" key="1">
    <citation type="submission" date="2021-06" db="EMBL/GenBank/DDBJ databases">
        <title>Caerostris extrusa draft genome.</title>
        <authorList>
            <person name="Kono N."/>
            <person name="Arakawa K."/>
        </authorList>
    </citation>
    <scope>NUCLEOTIDE SEQUENCE [LARGE SCALE GENOMIC DNA]</scope>
</reference>
<proteinExistence type="predicted"/>
<evidence type="ECO:0000256" key="1">
    <source>
        <dbReference type="SAM" id="MobiDB-lite"/>
    </source>
</evidence>
<sequence>MYYLWIEEKGAQIVGECAVGVKKLKRRIQVSHLPDFPVDDDLVPLVVVEPDLGGAHHLLHVPRSQLHLDGDPSPSQGDVQEVLGAGALQPHVGGEEEQPDGLSAAELQGHLVTPADQGFAPASPHVEVEVLLAREGRLGGGTLWKERRKEDG</sequence>
<accession>A0AAV4SPT8</accession>
<name>A0AAV4SPT8_CAEEX</name>
<organism evidence="2 3">
    <name type="scientific">Caerostris extrusa</name>
    <name type="common">Bark spider</name>
    <name type="synonym">Caerostris bankana</name>
    <dbReference type="NCBI Taxonomy" id="172846"/>
    <lineage>
        <taxon>Eukaryota</taxon>
        <taxon>Metazoa</taxon>
        <taxon>Ecdysozoa</taxon>
        <taxon>Arthropoda</taxon>
        <taxon>Chelicerata</taxon>
        <taxon>Arachnida</taxon>
        <taxon>Araneae</taxon>
        <taxon>Araneomorphae</taxon>
        <taxon>Entelegynae</taxon>
        <taxon>Araneoidea</taxon>
        <taxon>Araneidae</taxon>
        <taxon>Caerostris</taxon>
    </lineage>
</organism>
<evidence type="ECO:0000313" key="2">
    <source>
        <dbReference type="EMBL" id="GIY35281.1"/>
    </source>
</evidence>
<protein>
    <submittedName>
        <fullName evidence="2">Uncharacterized protein</fullName>
    </submittedName>
</protein>
<comment type="caution">
    <text evidence="2">The sequence shown here is derived from an EMBL/GenBank/DDBJ whole genome shotgun (WGS) entry which is preliminary data.</text>
</comment>